<feature type="compositionally biased region" description="Acidic residues" evidence="2">
    <location>
        <begin position="717"/>
        <end position="727"/>
    </location>
</feature>
<feature type="coiled-coil region" evidence="1">
    <location>
        <begin position="457"/>
        <end position="523"/>
    </location>
</feature>
<protein>
    <submittedName>
        <fullName evidence="5">Coiled-coil domain-containing protein 180</fullName>
    </submittedName>
</protein>
<keyword evidence="4" id="KW-1185">Reference proteome</keyword>
<dbReference type="PANTHER" id="PTHR21444">
    <property type="entry name" value="COILED-COIL DOMAIN-CONTAINING PROTEIN 180"/>
    <property type="match status" value="1"/>
</dbReference>
<evidence type="ECO:0000256" key="2">
    <source>
        <dbReference type="SAM" id="MobiDB-lite"/>
    </source>
</evidence>
<dbReference type="Proteomes" id="UP000694888">
    <property type="component" value="Unplaced"/>
</dbReference>
<name>A0ABM1A554_APLCA</name>
<sequence>MSVESAKTMRVVPTGQIYRQMFDAQLQLNRSLSRYDSESRIQRLKSRELSQSQSLPLIRLDKEDTQHGILTSRQKTWIGGFPNDPYTENPVLYKQYTDFVSQKVRESDSSVGGKEVRGLPDIVVPSKQGSDIVERIAESRRQRHESAVEDMHQELSVISTEMEPKIEQLSSKLLQKLAADDGEITKILTRIDKDEKLLEYQLPDLFALWEEVQGHSPNRQSWISDLDMDLKQVEADRMSKIRDVFTNYGEKLHKIAHLMAPDLQRFMDKESQMINQTMLSNRRSFADLFVRLVSADVEREKTQRTMWRRRVEDWKSLNTKLAVESFKDFMETSAVVTPMGVENVKQTLMSDQEILNSQRLDLVRTLCDMKPPNSTKSAVYRWRQDVKKLTAELDNITQIHMAKLHEEYENVCQMCLDKVEEIKVSLLNSGVCSEHRVSQVVDEFMLPLVGEQQRVFERNLERMEKMTEEHNARMEEELTALFKFSQGAAHLWDVHEIGLARQERALQEKLEACRRDHDQTNQEKEANLDIVMDRMRQDASELALKDSLIRALSMLEKIRESYEEFHKQQSEIVCTYPDMVQEELDSYDGSICRFFTVTRKMVRPTDLREESEIGDEEKEDGEEGGGTPEVMEREASEIKKPRSASSKRSTPSAPPTDSDPPYDIEEAVLETLMTSRGTEFYVLRQSPSEKDAGDTEKGAGGSEEGGGGGEKGGNGEEKDEENEEDGDNAFLTEVEGQEEGAFSEDEMPDFIQSIHVPALLIMDVKKAIRQNFIEHVDVWAEQAVERADSVVIAKCEELNSELDLRLHLHQPRPRRAELDVHNVRAAELVMHAERVNRHSHGMEQSLRDLNTRFKAMTHEHNKLANKFRSDIEALEVIFVNATKSARLVKLQNQVTVELDKFMSVIRASLRQFRQHLDETLQMLRESNARFIKSFKLFSEGGNFCPEEIEEYRKKLEKMSTMIDTSEGSIMSDLEGMESKRLDNATKIAVEFEDRFKGHMSDLVFMERVARWLTNTQVKIKAEVASSNTQAQRLVSLLDQLERRIDACDKPNLDKEQITATQLNDSLPAIFEAFVNRSEYLNCLKSGPSTTAVSQGPTTAKVGFSADGGTPVVSKGSKQGVEDPSVGVIKSILKYSGMCNLKFSEEYWTQRSKMRFGMDAELDGDSSLAPPTTAADASREKTKSAMSQASSKASEASKSTRKGVATAGDSAPRRTQSGH</sequence>
<feature type="compositionally biased region" description="Basic and acidic residues" evidence="2">
    <location>
        <begin position="630"/>
        <end position="640"/>
    </location>
</feature>
<organism evidence="4 5">
    <name type="scientific">Aplysia californica</name>
    <name type="common">California sea hare</name>
    <dbReference type="NCBI Taxonomy" id="6500"/>
    <lineage>
        <taxon>Eukaryota</taxon>
        <taxon>Metazoa</taxon>
        <taxon>Spiralia</taxon>
        <taxon>Lophotrochozoa</taxon>
        <taxon>Mollusca</taxon>
        <taxon>Gastropoda</taxon>
        <taxon>Heterobranchia</taxon>
        <taxon>Euthyneura</taxon>
        <taxon>Tectipleura</taxon>
        <taxon>Aplysiida</taxon>
        <taxon>Aplysioidea</taxon>
        <taxon>Aplysiidae</taxon>
        <taxon>Aplysia</taxon>
    </lineage>
</organism>
<feature type="region of interest" description="Disordered" evidence="2">
    <location>
        <begin position="1161"/>
        <end position="1218"/>
    </location>
</feature>
<dbReference type="GeneID" id="101855885"/>
<feature type="region of interest" description="Disordered" evidence="2">
    <location>
        <begin position="681"/>
        <end position="727"/>
    </location>
</feature>
<feature type="compositionally biased region" description="Acidic residues" evidence="2">
    <location>
        <begin position="612"/>
        <end position="623"/>
    </location>
</feature>
<accession>A0ABM1A554</accession>
<dbReference type="RefSeq" id="XP_012941020.2">
    <property type="nucleotide sequence ID" value="XM_013085566.2"/>
</dbReference>
<feature type="compositionally biased region" description="Low complexity" evidence="2">
    <location>
        <begin position="1183"/>
        <end position="1196"/>
    </location>
</feature>
<dbReference type="InterPro" id="IPR028089">
    <property type="entry name" value="DUF4455"/>
</dbReference>
<keyword evidence="1" id="KW-0175">Coiled coil</keyword>
<feature type="compositionally biased region" description="Basic and acidic residues" evidence="2">
    <location>
        <begin position="687"/>
        <end position="697"/>
    </location>
</feature>
<evidence type="ECO:0000313" key="4">
    <source>
        <dbReference type="Proteomes" id="UP000694888"/>
    </source>
</evidence>
<gene>
    <name evidence="5" type="primary">LOC101855885</name>
</gene>
<evidence type="ECO:0000259" key="3">
    <source>
        <dbReference type="Pfam" id="PF14643"/>
    </source>
</evidence>
<proteinExistence type="predicted"/>
<feature type="non-terminal residue" evidence="5">
    <location>
        <position position="1218"/>
    </location>
</feature>
<reference evidence="5" key="1">
    <citation type="submission" date="2025-08" db="UniProtKB">
        <authorList>
            <consortium name="RefSeq"/>
        </authorList>
    </citation>
    <scope>IDENTIFICATION</scope>
</reference>
<feature type="region of interest" description="Disordered" evidence="2">
    <location>
        <begin position="606"/>
        <end position="662"/>
    </location>
</feature>
<feature type="domain" description="DUF4455" evidence="3">
    <location>
        <begin position="138"/>
        <end position="599"/>
    </location>
</feature>
<dbReference type="Pfam" id="PF14643">
    <property type="entry name" value="DUF4455"/>
    <property type="match status" value="1"/>
</dbReference>
<dbReference type="PANTHER" id="PTHR21444:SF14">
    <property type="entry name" value="COILED-COIL DOMAIN-CONTAINING PROTEIN 180"/>
    <property type="match status" value="1"/>
</dbReference>
<evidence type="ECO:0000313" key="5">
    <source>
        <dbReference type="RefSeq" id="XP_012941020.2"/>
    </source>
</evidence>
<feature type="compositionally biased region" description="Gly residues" evidence="2">
    <location>
        <begin position="698"/>
        <end position="712"/>
    </location>
</feature>
<evidence type="ECO:0000256" key="1">
    <source>
        <dbReference type="SAM" id="Coils"/>
    </source>
</evidence>